<dbReference type="EMBL" id="CP040098">
    <property type="protein sequence ID" value="QCQ22433.1"/>
    <property type="molecule type" value="Genomic_DNA"/>
</dbReference>
<evidence type="ECO:0000256" key="5">
    <source>
        <dbReference type="ARBA" id="ARBA00022840"/>
    </source>
</evidence>
<reference evidence="15 16" key="2">
    <citation type="submission" date="2019-05" db="EMBL/GenBank/DDBJ databases">
        <authorList>
            <person name="Suflita J.M."/>
            <person name="Marks C.R."/>
        </authorList>
    </citation>
    <scope>NUCLEOTIDE SEQUENCE [LARGE SCALE GENOMIC DNA]</scope>
    <source>
        <strain evidence="15 16">ALDC</strain>
    </source>
</reference>
<evidence type="ECO:0000256" key="4">
    <source>
        <dbReference type="ARBA" id="ARBA00022806"/>
    </source>
</evidence>
<evidence type="ECO:0000256" key="9">
    <source>
        <dbReference type="ARBA" id="ARBA00034808"/>
    </source>
</evidence>
<dbReference type="PROSITE" id="PS51217">
    <property type="entry name" value="UVRD_HELICASE_CTER"/>
    <property type="match status" value="1"/>
</dbReference>
<evidence type="ECO:0000256" key="8">
    <source>
        <dbReference type="ARBA" id="ARBA00034617"/>
    </source>
</evidence>
<dbReference type="EC" id="5.6.2.4" evidence="9"/>
<dbReference type="GO" id="GO:0043138">
    <property type="term" value="F:3'-5' DNA helicase activity"/>
    <property type="evidence" value="ECO:0007669"/>
    <property type="project" value="UniProtKB-EC"/>
</dbReference>
<feature type="binding site" evidence="12">
    <location>
        <begin position="23"/>
        <end position="30"/>
    </location>
    <ligand>
        <name>ATP</name>
        <dbReference type="ChEBI" id="CHEBI:30616"/>
    </ligand>
</feature>
<dbReference type="PROSITE" id="PS51198">
    <property type="entry name" value="UVRD_HELICASE_ATP_BIND"/>
    <property type="match status" value="1"/>
</dbReference>
<dbReference type="OrthoDB" id="9810135at2"/>
<reference evidence="15 16" key="1">
    <citation type="submission" date="2019-05" db="EMBL/GenBank/DDBJ databases">
        <title>The Complete Genome Sequence of the n-alkane-degrading Desulfoglaeba alkanexedens ALDC reveals multiple alkylsuccinate synthase gene clusters.</title>
        <authorList>
            <person name="Callaghan A.V."/>
            <person name="Davidova I.A."/>
            <person name="Duncan K.E."/>
            <person name="Morris B."/>
            <person name="McInerney M.J."/>
        </authorList>
    </citation>
    <scope>NUCLEOTIDE SEQUENCE [LARGE SCALE GENOMIC DNA]</scope>
    <source>
        <strain evidence="15 16">ALDC</strain>
    </source>
</reference>
<dbReference type="Gene3D" id="1.10.10.160">
    <property type="match status" value="1"/>
</dbReference>
<name>A0A4P8L3Y8_9BACT</name>
<dbReference type="GO" id="GO:0000725">
    <property type="term" value="P:recombinational repair"/>
    <property type="evidence" value="ECO:0007669"/>
    <property type="project" value="TreeGrafter"/>
</dbReference>
<comment type="similarity">
    <text evidence="1">Belongs to the helicase family. UvrD subfamily.</text>
</comment>
<dbReference type="Pfam" id="PF13361">
    <property type="entry name" value="UvrD_C"/>
    <property type="match status" value="1"/>
</dbReference>
<evidence type="ECO:0000256" key="1">
    <source>
        <dbReference type="ARBA" id="ARBA00009922"/>
    </source>
</evidence>
<keyword evidence="2 12" id="KW-0547">Nucleotide-binding</keyword>
<dbReference type="InterPro" id="IPR013986">
    <property type="entry name" value="DExx_box_DNA_helicase_dom_sf"/>
</dbReference>
<evidence type="ECO:0000313" key="15">
    <source>
        <dbReference type="EMBL" id="QCQ22433.1"/>
    </source>
</evidence>
<dbReference type="KEGG" id="dax:FDQ92_09835"/>
<dbReference type="CDD" id="cd18807">
    <property type="entry name" value="SF1_C_UvrD"/>
    <property type="match status" value="1"/>
</dbReference>
<comment type="catalytic activity">
    <reaction evidence="8">
        <text>Couples ATP hydrolysis with the unwinding of duplex DNA by translocating in the 3'-5' direction.</text>
        <dbReference type="EC" id="5.6.2.4"/>
    </reaction>
</comment>
<comment type="catalytic activity">
    <reaction evidence="11">
        <text>ATP + H2O = ADP + phosphate + H(+)</text>
        <dbReference type="Rhea" id="RHEA:13065"/>
        <dbReference type="ChEBI" id="CHEBI:15377"/>
        <dbReference type="ChEBI" id="CHEBI:15378"/>
        <dbReference type="ChEBI" id="CHEBI:30616"/>
        <dbReference type="ChEBI" id="CHEBI:43474"/>
        <dbReference type="ChEBI" id="CHEBI:456216"/>
        <dbReference type="EC" id="5.6.2.4"/>
    </reaction>
</comment>
<accession>A0A4P8L3Y8</accession>
<evidence type="ECO:0000256" key="6">
    <source>
        <dbReference type="ARBA" id="ARBA00023125"/>
    </source>
</evidence>
<evidence type="ECO:0000256" key="10">
    <source>
        <dbReference type="ARBA" id="ARBA00034923"/>
    </source>
</evidence>
<evidence type="ECO:0000256" key="12">
    <source>
        <dbReference type="PROSITE-ProRule" id="PRU00560"/>
    </source>
</evidence>
<evidence type="ECO:0000256" key="7">
    <source>
        <dbReference type="ARBA" id="ARBA00023235"/>
    </source>
</evidence>
<dbReference type="Gene3D" id="1.10.486.10">
    <property type="entry name" value="PCRA, domain 4"/>
    <property type="match status" value="1"/>
</dbReference>
<dbReference type="GO" id="GO:0016887">
    <property type="term" value="F:ATP hydrolysis activity"/>
    <property type="evidence" value="ECO:0007669"/>
    <property type="project" value="RHEA"/>
</dbReference>
<dbReference type="Pfam" id="PF00580">
    <property type="entry name" value="UvrD-helicase"/>
    <property type="match status" value="1"/>
</dbReference>
<gene>
    <name evidence="15" type="ORF">FDQ92_09835</name>
</gene>
<keyword evidence="6" id="KW-0238">DNA-binding</keyword>
<dbReference type="Proteomes" id="UP000298602">
    <property type="component" value="Chromosome"/>
</dbReference>
<dbReference type="RefSeq" id="WP_137424595.1">
    <property type="nucleotide sequence ID" value="NZ_CP040098.1"/>
</dbReference>
<evidence type="ECO:0000256" key="3">
    <source>
        <dbReference type="ARBA" id="ARBA00022801"/>
    </source>
</evidence>
<keyword evidence="5 12" id="KW-0067">ATP-binding</keyword>
<keyword evidence="16" id="KW-1185">Reference proteome</keyword>
<evidence type="ECO:0000259" key="13">
    <source>
        <dbReference type="PROSITE" id="PS51198"/>
    </source>
</evidence>
<keyword evidence="3 12" id="KW-0378">Hydrolase</keyword>
<feature type="domain" description="UvrD-like helicase ATP-binding" evidence="13">
    <location>
        <begin position="2"/>
        <end position="276"/>
    </location>
</feature>
<dbReference type="CDD" id="cd17932">
    <property type="entry name" value="DEXQc_UvrD"/>
    <property type="match status" value="1"/>
</dbReference>
<keyword evidence="7" id="KW-0413">Isomerase</keyword>
<dbReference type="InterPro" id="IPR027417">
    <property type="entry name" value="P-loop_NTPase"/>
</dbReference>
<protein>
    <recommendedName>
        <fullName evidence="9">DNA 3'-5' helicase</fullName>
        <ecNumber evidence="9">5.6.2.4</ecNumber>
    </recommendedName>
    <alternativeName>
        <fullName evidence="10">DNA 3'-5' helicase II</fullName>
    </alternativeName>
</protein>
<evidence type="ECO:0000313" key="16">
    <source>
        <dbReference type="Proteomes" id="UP000298602"/>
    </source>
</evidence>
<dbReference type="InterPro" id="IPR014017">
    <property type="entry name" value="DNA_helicase_UvrD-like_C"/>
</dbReference>
<dbReference type="PANTHER" id="PTHR11070:SF2">
    <property type="entry name" value="ATP-DEPENDENT DNA HELICASE SRS2"/>
    <property type="match status" value="1"/>
</dbReference>
<organism evidence="15 16">
    <name type="scientific">Desulfoglaeba alkanexedens ALDC</name>
    <dbReference type="NCBI Taxonomy" id="980445"/>
    <lineage>
        <taxon>Bacteria</taxon>
        <taxon>Pseudomonadati</taxon>
        <taxon>Thermodesulfobacteriota</taxon>
        <taxon>Syntrophobacteria</taxon>
        <taxon>Syntrophobacterales</taxon>
        <taxon>Syntrophobacteraceae</taxon>
        <taxon>Desulfoglaeba</taxon>
    </lineage>
</organism>
<dbReference type="AlphaFoldDB" id="A0A4P8L3Y8"/>
<dbReference type="InterPro" id="IPR000212">
    <property type="entry name" value="DNA_helicase_UvrD/REP"/>
</dbReference>
<feature type="domain" description="UvrD-like helicase C-terminal" evidence="14">
    <location>
        <begin position="277"/>
        <end position="542"/>
    </location>
</feature>
<dbReference type="InterPro" id="IPR014016">
    <property type="entry name" value="UvrD-like_ATP-bd"/>
</dbReference>
<dbReference type="Gene3D" id="3.40.50.300">
    <property type="entry name" value="P-loop containing nucleotide triphosphate hydrolases"/>
    <property type="match status" value="2"/>
</dbReference>
<evidence type="ECO:0000259" key="14">
    <source>
        <dbReference type="PROSITE" id="PS51217"/>
    </source>
</evidence>
<proteinExistence type="inferred from homology"/>
<evidence type="ECO:0000256" key="11">
    <source>
        <dbReference type="ARBA" id="ARBA00048988"/>
    </source>
</evidence>
<dbReference type="GO" id="GO:0003677">
    <property type="term" value="F:DNA binding"/>
    <property type="evidence" value="ECO:0007669"/>
    <property type="project" value="UniProtKB-KW"/>
</dbReference>
<dbReference type="GO" id="GO:0005524">
    <property type="term" value="F:ATP binding"/>
    <property type="evidence" value="ECO:0007669"/>
    <property type="project" value="UniProtKB-UniRule"/>
</dbReference>
<evidence type="ECO:0000256" key="2">
    <source>
        <dbReference type="ARBA" id="ARBA00022741"/>
    </source>
</evidence>
<dbReference type="SUPFAM" id="SSF52540">
    <property type="entry name" value="P-loop containing nucleoside triphosphate hydrolases"/>
    <property type="match status" value="1"/>
</dbReference>
<dbReference type="PANTHER" id="PTHR11070">
    <property type="entry name" value="UVRD / RECB / PCRA DNA HELICASE FAMILY MEMBER"/>
    <property type="match status" value="1"/>
</dbReference>
<keyword evidence="4 12" id="KW-0347">Helicase</keyword>
<sequence>MLELSEEQRKAVEYVDGPSLVTAGAGSGKTRTLTAKIAHLVNRLGHDPARILAITFTNKAAGEMKSRLRAVTGRPAEAFPWVRTFHSACFQILKEHCEVLGYQKPLTIHSEYQQKTNLKRVLGRLDLDPKLLNPMRAAISRAKNSENPWHALDHSFRVPRKREAYELYNELLVQQNAVDFDDILMLTRDLLRNYGEVREICRGLFDYILIDEFQDSNAIQNEIVDLLLRDGRLTVVGDDYQSIYRFRGADPVHFIRFPEKFPGAAVFRLEENYRSTEAIVKAAEALIAHNRYRIEKTCFSRRSGPPVAVRGFTGEDLEAAWVADCCWQYHLYEKIPLDQMAVLYRTRFCSLAFERAFRSSGIPYQLMGGRGFFERREVQDINAYLVASVNPRDDASFERIVNVPRRGIGSGTLQKIMGYKAGPLSMQEACRLAFEDGVLPKKTAKELGRLLHLLESLGRERPDRAIRRILEETGYVEYLEAFAENERDAGERLENIEQMVHAASQKQTIAEYLEDCALLREDQDDADDGHGVRLSTFHAAKGLEYRVVFVAGVEEGLLPHWRSVTVGTGQEGGALENEAGIEEERRLLYVAMTRASERLHLSWCRTRRGELVSPSRFLDELPEGLIVREDL</sequence>